<name>K2BC13_9BACT</name>
<evidence type="ECO:0000313" key="1">
    <source>
        <dbReference type="EMBL" id="EKD66343.1"/>
    </source>
</evidence>
<sequence>MISKLVKMKEAQAGWIKSKVRFKWKFEDEFEKTIDIVEDFLEKELEKHFKVDSIISWNNNLKIRINDAEQGIQRIVNCVFRYDKTDIKFWYTHIELASSELSKKSKLHYVWKFSITDREKIKEKVLKDLIVWLKEIY</sequence>
<proteinExistence type="predicted"/>
<dbReference type="EMBL" id="AMFJ01021636">
    <property type="protein sequence ID" value="EKD66343.1"/>
    <property type="molecule type" value="Genomic_DNA"/>
</dbReference>
<organism evidence="1">
    <name type="scientific">uncultured bacterium</name>
    <name type="common">gcode 4</name>
    <dbReference type="NCBI Taxonomy" id="1234023"/>
    <lineage>
        <taxon>Bacteria</taxon>
        <taxon>environmental samples</taxon>
    </lineage>
</organism>
<accession>K2BC13</accession>
<gene>
    <name evidence="1" type="ORF">ACD_49C00050G0013</name>
</gene>
<comment type="caution">
    <text evidence="1">The sequence shown here is derived from an EMBL/GenBank/DDBJ whole genome shotgun (WGS) entry which is preliminary data.</text>
</comment>
<protein>
    <submittedName>
        <fullName evidence="1">Uncharacterized protein</fullName>
    </submittedName>
</protein>
<dbReference type="AlphaFoldDB" id="K2BC13"/>
<reference evidence="1" key="1">
    <citation type="journal article" date="2012" name="Science">
        <title>Fermentation, hydrogen, and sulfur metabolism in multiple uncultivated bacterial phyla.</title>
        <authorList>
            <person name="Wrighton K.C."/>
            <person name="Thomas B.C."/>
            <person name="Sharon I."/>
            <person name="Miller C.S."/>
            <person name="Castelle C.J."/>
            <person name="VerBerkmoes N.C."/>
            <person name="Wilkins M.J."/>
            <person name="Hettich R.L."/>
            <person name="Lipton M.S."/>
            <person name="Williams K.H."/>
            <person name="Long P.E."/>
            <person name="Banfield J.F."/>
        </authorList>
    </citation>
    <scope>NUCLEOTIDE SEQUENCE [LARGE SCALE GENOMIC DNA]</scope>
</reference>